<dbReference type="InterPro" id="IPR000073">
    <property type="entry name" value="AB_hydrolase_1"/>
</dbReference>
<organism evidence="2 3">
    <name type="scientific">Amycolatopsis nalaikhensis</name>
    <dbReference type="NCBI Taxonomy" id="715472"/>
    <lineage>
        <taxon>Bacteria</taxon>
        <taxon>Bacillati</taxon>
        <taxon>Actinomycetota</taxon>
        <taxon>Actinomycetes</taxon>
        <taxon>Pseudonocardiales</taxon>
        <taxon>Pseudonocardiaceae</taxon>
        <taxon>Amycolatopsis</taxon>
    </lineage>
</organism>
<dbReference type="EMBL" id="CP127173">
    <property type="protein sequence ID" value="WIV53806.1"/>
    <property type="molecule type" value="Genomic_DNA"/>
</dbReference>
<keyword evidence="2" id="KW-0378">Hydrolase</keyword>
<dbReference type="Pfam" id="PF00561">
    <property type="entry name" value="Abhydrolase_1"/>
    <property type="match status" value="1"/>
</dbReference>
<dbReference type="Gene3D" id="3.40.50.1820">
    <property type="entry name" value="alpha/beta hydrolase"/>
    <property type="match status" value="1"/>
</dbReference>
<dbReference type="PRINTS" id="PR00111">
    <property type="entry name" value="ABHYDROLASE"/>
</dbReference>
<accession>A0ABY8XDM4</accession>
<dbReference type="RefSeq" id="WP_285450286.1">
    <property type="nucleotide sequence ID" value="NZ_CP127173.1"/>
</dbReference>
<evidence type="ECO:0000313" key="2">
    <source>
        <dbReference type="EMBL" id="WIV53806.1"/>
    </source>
</evidence>
<sequence>MSTPTAGPLAVRRRGAGDPLVLLHPLALSGELWTPLAEALSDEFQVFALDLRGHGDSAWDGKPFRIEDLADDVARALDELDLPSASLLGLSMGGSVAVNFAGRFPERVRSLVLADTTAWYGEDAVAAWAERAEKAVTVPRAKQVPFQLDRWFSPEFRERHPEEADRVVKIFLRTNSEAHAAASIAMGAMDSRPLLPAVTASTLVLVGRYDYATPPSMARTLADGIPDAELEILPDLRHLSLVESPLLAGRVRQHLRRVTETR</sequence>
<dbReference type="PANTHER" id="PTHR43798:SF33">
    <property type="entry name" value="HYDROLASE, PUTATIVE (AFU_ORTHOLOGUE AFUA_2G14860)-RELATED"/>
    <property type="match status" value="1"/>
</dbReference>
<feature type="domain" description="AB hydrolase-1" evidence="1">
    <location>
        <begin position="19"/>
        <end position="245"/>
    </location>
</feature>
<gene>
    <name evidence="2" type="ORF">QP939_33640</name>
</gene>
<proteinExistence type="predicted"/>
<evidence type="ECO:0000259" key="1">
    <source>
        <dbReference type="Pfam" id="PF00561"/>
    </source>
</evidence>
<name>A0ABY8XDM4_9PSEU</name>
<reference evidence="2 3" key="1">
    <citation type="submission" date="2023-06" db="EMBL/GenBank/DDBJ databases">
        <authorList>
            <person name="Oyuntsetseg B."/>
            <person name="Kim S.B."/>
        </authorList>
    </citation>
    <scope>NUCLEOTIDE SEQUENCE [LARGE SCALE GENOMIC DNA]</scope>
    <source>
        <strain evidence="2 3">2-2</strain>
    </source>
</reference>
<dbReference type="GO" id="GO:0016787">
    <property type="term" value="F:hydrolase activity"/>
    <property type="evidence" value="ECO:0007669"/>
    <property type="project" value="UniProtKB-KW"/>
</dbReference>
<dbReference type="Proteomes" id="UP001227101">
    <property type="component" value="Chromosome"/>
</dbReference>
<dbReference type="InterPro" id="IPR050266">
    <property type="entry name" value="AB_hydrolase_sf"/>
</dbReference>
<dbReference type="PANTHER" id="PTHR43798">
    <property type="entry name" value="MONOACYLGLYCEROL LIPASE"/>
    <property type="match status" value="1"/>
</dbReference>
<keyword evidence="3" id="KW-1185">Reference proteome</keyword>
<protein>
    <submittedName>
        <fullName evidence="2">Alpha/beta hydrolase</fullName>
    </submittedName>
</protein>
<dbReference type="InterPro" id="IPR029058">
    <property type="entry name" value="AB_hydrolase_fold"/>
</dbReference>
<dbReference type="SUPFAM" id="SSF53474">
    <property type="entry name" value="alpha/beta-Hydrolases"/>
    <property type="match status" value="1"/>
</dbReference>
<evidence type="ECO:0000313" key="3">
    <source>
        <dbReference type="Proteomes" id="UP001227101"/>
    </source>
</evidence>